<comment type="caution">
    <text evidence="2">The sequence shown here is derived from an EMBL/GenBank/DDBJ whole genome shotgun (WGS) entry which is preliminary data.</text>
</comment>
<sequence>RFGLDFAVMARFGLWVAALSLVCLIAVVTSQNATGTSDDASTTATCNKYFDVDSKMCVNSVINMVFNELMQYFQ</sequence>
<dbReference type="OrthoDB" id="8850446at2759"/>
<dbReference type="EMBL" id="QNUK01000207">
    <property type="protein sequence ID" value="KAF5898174.1"/>
    <property type="molecule type" value="Genomic_DNA"/>
</dbReference>
<keyword evidence="1" id="KW-0732">Signal</keyword>
<dbReference type="AlphaFoldDB" id="A0A8J4TV35"/>
<evidence type="ECO:0000313" key="3">
    <source>
        <dbReference type="Proteomes" id="UP000727407"/>
    </source>
</evidence>
<evidence type="ECO:0000256" key="1">
    <source>
        <dbReference type="SAM" id="SignalP"/>
    </source>
</evidence>
<feature type="signal peptide" evidence="1">
    <location>
        <begin position="1"/>
        <end position="30"/>
    </location>
</feature>
<evidence type="ECO:0000313" key="2">
    <source>
        <dbReference type="EMBL" id="KAF5898174.1"/>
    </source>
</evidence>
<protein>
    <submittedName>
        <fullName evidence="2">Uncharacterized protein</fullName>
    </submittedName>
</protein>
<accession>A0A8J4TV35</accession>
<feature type="non-terminal residue" evidence="2">
    <location>
        <position position="74"/>
    </location>
</feature>
<gene>
    <name evidence="2" type="ORF">DAT39_012090</name>
</gene>
<feature type="non-terminal residue" evidence="2">
    <location>
        <position position="1"/>
    </location>
</feature>
<name>A0A8J4TV35_CLAMG</name>
<reference evidence="2" key="1">
    <citation type="submission" date="2020-07" db="EMBL/GenBank/DDBJ databases">
        <title>Clarias magur genome sequencing, assembly and annotation.</title>
        <authorList>
            <person name="Kushwaha B."/>
            <person name="Kumar R."/>
            <person name="Das P."/>
            <person name="Joshi C.G."/>
            <person name="Kumar D."/>
            <person name="Nagpure N.S."/>
            <person name="Pandey M."/>
            <person name="Agarwal S."/>
            <person name="Srivastava S."/>
            <person name="Singh M."/>
            <person name="Sahoo L."/>
            <person name="Jayasankar P."/>
            <person name="Meher P.K."/>
            <person name="Koringa P.G."/>
            <person name="Iquebal M.A."/>
            <person name="Das S.P."/>
            <person name="Bit A."/>
            <person name="Patnaik S."/>
            <person name="Patel N."/>
            <person name="Shah T.M."/>
            <person name="Hinsu A."/>
            <person name="Jena J.K."/>
        </authorList>
    </citation>
    <scope>NUCLEOTIDE SEQUENCE</scope>
    <source>
        <strain evidence="2">CIFAMagur01</strain>
        <tissue evidence="2">Testis</tissue>
    </source>
</reference>
<proteinExistence type="predicted"/>
<feature type="chain" id="PRO_5035233503" evidence="1">
    <location>
        <begin position="31"/>
        <end position="74"/>
    </location>
</feature>
<keyword evidence="3" id="KW-1185">Reference proteome</keyword>
<dbReference type="Proteomes" id="UP000727407">
    <property type="component" value="Unassembled WGS sequence"/>
</dbReference>
<organism evidence="2 3">
    <name type="scientific">Clarias magur</name>
    <name type="common">Asian catfish</name>
    <name type="synonym">Macropteronotus magur</name>
    <dbReference type="NCBI Taxonomy" id="1594786"/>
    <lineage>
        <taxon>Eukaryota</taxon>
        <taxon>Metazoa</taxon>
        <taxon>Chordata</taxon>
        <taxon>Craniata</taxon>
        <taxon>Vertebrata</taxon>
        <taxon>Euteleostomi</taxon>
        <taxon>Actinopterygii</taxon>
        <taxon>Neopterygii</taxon>
        <taxon>Teleostei</taxon>
        <taxon>Ostariophysi</taxon>
        <taxon>Siluriformes</taxon>
        <taxon>Clariidae</taxon>
        <taxon>Clarias</taxon>
    </lineage>
</organism>